<dbReference type="AlphaFoldDB" id="A0A072TUB3"/>
<reference evidence="1 3" key="2">
    <citation type="journal article" date="2014" name="BMC Genomics">
        <title>An improved genome release (version Mt4.0) for the model legume Medicago truncatula.</title>
        <authorList>
            <person name="Tang H."/>
            <person name="Krishnakumar V."/>
            <person name="Bidwell S."/>
            <person name="Rosen B."/>
            <person name="Chan A."/>
            <person name="Zhou S."/>
            <person name="Gentzbittel L."/>
            <person name="Childs K.L."/>
            <person name="Yandell M."/>
            <person name="Gundlach H."/>
            <person name="Mayer K.F."/>
            <person name="Schwartz D.C."/>
            <person name="Town C.D."/>
        </authorList>
    </citation>
    <scope>GENOME REANNOTATION</scope>
    <source>
        <strain evidence="1">A17</strain>
        <strain evidence="2 3">cv. Jemalong A17</strain>
    </source>
</reference>
<keyword evidence="3" id="KW-1185">Reference proteome</keyword>
<proteinExistence type="predicted"/>
<gene>
    <name evidence="1" type="ordered locus">MTR_8g096750</name>
</gene>
<reference evidence="2" key="3">
    <citation type="submission" date="2015-04" db="UniProtKB">
        <authorList>
            <consortium name="EnsemblPlants"/>
        </authorList>
    </citation>
    <scope>IDENTIFICATION</scope>
    <source>
        <strain evidence="2">cv. Jemalong A17</strain>
    </source>
</reference>
<dbReference type="EnsemblPlants" id="KEH21017">
    <property type="protein sequence ID" value="KEH21017"/>
    <property type="gene ID" value="MTR_8g096750"/>
</dbReference>
<accession>A0A072TUB3</accession>
<name>A0A072TUB3_MEDTR</name>
<sequence length="91" mass="10333">MVYELSESGKSSTHLNESPFVMLCNTKLKLVGLWTIIGTWNQNFFTSTGLKSILCDAAEDAKTKRIVSRNRKIVTIVSLFSRQVSLNRFVY</sequence>
<reference evidence="1 3" key="1">
    <citation type="journal article" date="2011" name="Nature">
        <title>The Medicago genome provides insight into the evolution of rhizobial symbioses.</title>
        <authorList>
            <person name="Young N.D."/>
            <person name="Debelle F."/>
            <person name="Oldroyd G.E."/>
            <person name="Geurts R."/>
            <person name="Cannon S.B."/>
            <person name="Udvardi M.K."/>
            <person name="Benedito V.A."/>
            <person name="Mayer K.F."/>
            <person name="Gouzy J."/>
            <person name="Schoof H."/>
            <person name="Van de Peer Y."/>
            <person name="Proost S."/>
            <person name="Cook D.R."/>
            <person name="Meyers B.C."/>
            <person name="Spannagl M."/>
            <person name="Cheung F."/>
            <person name="De Mita S."/>
            <person name="Krishnakumar V."/>
            <person name="Gundlach H."/>
            <person name="Zhou S."/>
            <person name="Mudge J."/>
            <person name="Bharti A.K."/>
            <person name="Murray J.D."/>
            <person name="Naoumkina M.A."/>
            <person name="Rosen B."/>
            <person name="Silverstein K.A."/>
            <person name="Tang H."/>
            <person name="Rombauts S."/>
            <person name="Zhao P.X."/>
            <person name="Zhou P."/>
            <person name="Barbe V."/>
            <person name="Bardou P."/>
            <person name="Bechner M."/>
            <person name="Bellec A."/>
            <person name="Berger A."/>
            <person name="Berges H."/>
            <person name="Bidwell S."/>
            <person name="Bisseling T."/>
            <person name="Choisne N."/>
            <person name="Couloux A."/>
            <person name="Denny R."/>
            <person name="Deshpande S."/>
            <person name="Dai X."/>
            <person name="Doyle J.J."/>
            <person name="Dudez A.M."/>
            <person name="Farmer A.D."/>
            <person name="Fouteau S."/>
            <person name="Franken C."/>
            <person name="Gibelin C."/>
            <person name="Gish J."/>
            <person name="Goldstein S."/>
            <person name="Gonzalez A.J."/>
            <person name="Green P.J."/>
            <person name="Hallab A."/>
            <person name="Hartog M."/>
            <person name="Hua A."/>
            <person name="Humphray S.J."/>
            <person name="Jeong D.H."/>
            <person name="Jing Y."/>
            <person name="Jocker A."/>
            <person name="Kenton S.M."/>
            <person name="Kim D.J."/>
            <person name="Klee K."/>
            <person name="Lai H."/>
            <person name="Lang C."/>
            <person name="Lin S."/>
            <person name="Macmil S.L."/>
            <person name="Magdelenat G."/>
            <person name="Matthews L."/>
            <person name="McCorrison J."/>
            <person name="Monaghan E.L."/>
            <person name="Mun J.H."/>
            <person name="Najar F.Z."/>
            <person name="Nicholson C."/>
            <person name="Noirot C."/>
            <person name="O'Bleness M."/>
            <person name="Paule C.R."/>
            <person name="Poulain J."/>
            <person name="Prion F."/>
            <person name="Qin B."/>
            <person name="Qu C."/>
            <person name="Retzel E.F."/>
            <person name="Riddle C."/>
            <person name="Sallet E."/>
            <person name="Samain S."/>
            <person name="Samson N."/>
            <person name="Sanders I."/>
            <person name="Saurat O."/>
            <person name="Scarpelli C."/>
            <person name="Schiex T."/>
            <person name="Segurens B."/>
            <person name="Severin A.J."/>
            <person name="Sherrier D.J."/>
            <person name="Shi R."/>
            <person name="Sims S."/>
            <person name="Singer S.R."/>
            <person name="Sinharoy S."/>
            <person name="Sterck L."/>
            <person name="Viollet A."/>
            <person name="Wang B.B."/>
            <person name="Wang K."/>
            <person name="Wang M."/>
            <person name="Wang X."/>
            <person name="Warfsmann J."/>
            <person name="Weissenbach J."/>
            <person name="White D.D."/>
            <person name="White J.D."/>
            <person name="Wiley G.B."/>
            <person name="Wincker P."/>
            <person name="Xing Y."/>
            <person name="Yang L."/>
            <person name="Yao Z."/>
            <person name="Ying F."/>
            <person name="Zhai J."/>
            <person name="Zhou L."/>
            <person name="Zuber A."/>
            <person name="Denarie J."/>
            <person name="Dixon R.A."/>
            <person name="May G.D."/>
            <person name="Schwartz D.C."/>
            <person name="Rogers J."/>
            <person name="Quetier F."/>
            <person name="Town C.D."/>
            <person name="Roe B.A."/>
        </authorList>
    </citation>
    <scope>NUCLEOTIDE SEQUENCE [LARGE SCALE GENOMIC DNA]</scope>
    <source>
        <strain evidence="1">A17</strain>
        <strain evidence="2 3">cv. Jemalong A17</strain>
    </source>
</reference>
<evidence type="ECO:0000313" key="2">
    <source>
        <dbReference type="EnsemblPlants" id="KEH21017"/>
    </source>
</evidence>
<evidence type="ECO:0000313" key="3">
    <source>
        <dbReference type="Proteomes" id="UP000002051"/>
    </source>
</evidence>
<evidence type="ECO:0000313" key="1">
    <source>
        <dbReference type="EMBL" id="KEH21017.1"/>
    </source>
</evidence>
<dbReference type="EMBL" id="CM001224">
    <property type="protein sequence ID" value="KEH21017.1"/>
    <property type="molecule type" value="Genomic_DNA"/>
</dbReference>
<organism evidence="1 3">
    <name type="scientific">Medicago truncatula</name>
    <name type="common">Barrel medic</name>
    <name type="synonym">Medicago tribuloides</name>
    <dbReference type="NCBI Taxonomy" id="3880"/>
    <lineage>
        <taxon>Eukaryota</taxon>
        <taxon>Viridiplantae</taxon>
        <taxon>Streptophyta</taxon>
        <taxon>Embryophyta</taxon>
        <taxon>Tracheophyta</taxon>
        <taxon>Spermatophyta</taxon>
        <taxon>Magnoliopsida</taxon>
        <taxon>eudicotyledons</taxon>
        <taxon>Gunneridae</taxon>
        <taxon>Pentapetalae</taxon>
        <taxon>rosids</taxon>
        <taxon>fabids</taxon>
        <taxon>Fabales</taxon>
        <taxon>Fabaceae</taxon>
        <taxon>Papilionoideae</taxon>
        <taxon>50 kb inversion clade</taxon>
        <taxon>NPAAA clade</taxon>
        <taxon>Hologalegina</taxon>
        <taxon>IRL clade</taxon>
        <taxon>Trifolieae</taxon>
        <taxon>Medicago</taxon>
    </lineage>
</organism>
<dbReference type="Proteomes" id="UP000002051">
    <property type="component" value="Chromosome 8"/>
</dbReference>
<dbReference type="HOGENOM" id="CLU_2430486_0_0_1"/>
<protein>
    <submittedName>
        <fullName evidence="1 2">Uncharacterized protein</fullName>
    </submittedName>
</protein>